<dbReference type="InterPro" id="IPR013325">
    <property type="entry name" value="RNA_pol_sigma_r2"/>
</dbReference>
<dbReference type="SUPFAM" id="SSF88659">
    <property type="entry name" value="Sigma3 and sigma4 domains of RNA polymerase sigma factors"/>
    <property type="match status" value="1"/>
</dbReference>
<dbReference type="InterPro" id="IPR013249">
    <property type="entry name" value="RNA_pol_sigma70_r4_t2"/>
</dbReference>
<organism evidence="7 8">
    <name type="scientific">Sphingobacterium populi</name>
    <dbReference type="NCBI Taxonomy" id="1812824"/>
    <lineage>
        <taxon>Bacteria</taxon>
        <taxon>Pseudomonadati</taxon>
        <taxon>Bacteroidota</taxon>
        <taxon>Sphingobacteriia</taxon>
        <taxon>Sphingobacteriales</taxon>
        <taxon>Sphingobacteriaceae</taxon>
        <taxon>Sphingobacterium</taxon>
    </lineage>
</organism>
<dbReference type="Pfam" id="PF08281">
    <property type="entry name" value="Sigma70_r4_2"/>
    <property type="match status" value="1"/>
</dbReference>
<evidence type="ECO:0000313" key="8">
    <source>
        <dbReference type="Proteomes" id="UP001597418"/>
    </source>
</evidence>
<dbReference type="NCBIfam" id="TIGR02985">
    <property type="entry name" value="Sig70_bacteroi1"/>
    <property type="match status" value="1"/>
</dbReference>
<name>A0ABW5UBD1_9SPHI</name>
<dbReference type="InterPro" id="IPR036388">
    <property type="entry name" value="WH-like_DNA-bd_sf"/>
</dbReference>
<dbReference type="NCBIfam" id="TIGR02937">
    <property type="entry name" value="sigma70-ECF"/>
    <property type="match status" value="1"/>
</dbReference>
<evidence type="ECO:0000256" key="1">
    <source>
        <dbReference type="ARBA" id="ARBA00010641"/>
    </source>
</evidence>
<accession>A0ABW5UBD1</accession>
<feature type="domain" description="RNA polymerase sigma factor 70 region 4 type 2" evidence="6">
    <location>
        <begin position="127"/>
        <end position="175"/>
    </location>
</feature>
<comment type="similarity">
    <text evidence="1">Belongs to the sigma-70 factor family. ECF subfamily.</text>
</comment>
<dbReference type="SUPFAM" id="SSF88946">
    <property type="entry name" value="Sigma2 domain of RNA polymerase sigma factors"/>
    <property type="match status" value="1"/>
</dbReference>
<keyword evidence="2" id="KW-0805">Transcription regulation</keyword>
<dbReference type="EMBL" id="JBHUMB010000005">
    <property type="protein sequence ID" value="MFD2742074.1"/>
    <property type="molecule type" value="Genomic_DNA"/>
</dbReference>
<gene>
    <name evidence="7" type="ORF">ACFSQ6_01550</name>
</gene>
<reference evidence="8" key="1">
    <citation type="journal article" date="2019" name="Int. J. Syst. Evol. Microbiol.">
        <title>The Global Catalogue of Microorganisms (GCM) 10K type strain sequencing project: providing services to taxonomists for standard genome sequencing and annotation.</title>
        <authorList>
            <consortium name="The Broad Institute Genomics Platform"/>
            <consortium name="The Broad Institute Genome Sequencing Center for Infectious Disease"/>
            <person name="Wu L."/>
            <person name="Ma J."/>
        </authorList>
    </citation>
    <scope>NUCLEOTIDE SEQUENCE [LARGE SCALE GENOMIC DNA]</scope>
    <source>
        <strain evidence="8">KCTC 42247</strain>
    </source>
</reference>
<dbReference type="Gene3D" id="1.10.10.10">
    <property type="entry name" value="Winged helix-like DNA-binding domain superfamily/Winged helix DNA-binding domain"/>
    <property type="match status" value="1"/>
</dbReference>
<keyword evidence="3" id="KW-0731">Sigma factor</keyword>
<dbReference type="InterPro" id="IPR039425">
    <property type="entry name" value="RNA_pol_sigma-70-like"/>
</dbReference>
<dbReference type="RefSeq" id="WP_066753437.1">
    <property type="nucleotide sequence ID" value="NZ_JBHUMB010000005.1"/>
</dbReference>
<keyword evidence="4" id="KW-0804">Transcription</keyword>
<dbReference type="InterPro" id="IPR013324">
    <property type="entry name" value="RNA_pol_sigma_r3/r4-like"/>
</dbReference>
<evidence type="ECO:0000259" key="5">
    <source>
        <dbReference type="Pfam" id="PF04542"/>
    </source>
</evidence>
<protein>
    <submittedName>
        <fullName evidence="7">RNA polymerase sigma factor</fullName>
    </submittedName>
</protein>
<feature type="domain" description="RNA polymerase sigma-70 region 2" evidence="5">
    <location>
        <begin position="29"/>
        <end position="95"/>
    </location>
</feature>
<evidence type="ECO:0000256" key="3">
    <source>
        <dbReference type="ARBA" id="ARBA00023082"/>
    </source>
</evidence>
<evidence type="ECO:0000256" key="4">
    <source>
        <dbReference type="ARBA" id="ARBA00023163"/>
    </source>
</evidence>
<evidence type="ECO:0000256" key="2">
    <source>
        <dbReference type="ARBA" id="ARBA00023015"/>
    </source>
</evidence>
<dbReference type="Gene3D" id="1.10.1740.10">
    <property type="match status" value="1"/>
</dbReference>
<dbReference type="InterPro" id="IPR007627">
    <property type="entry name" value="RNA_pol_sigma70_r2"/>
</dbReference>
<sequence>MKLTNYQTLLEDKLVPLLNKGDRKAFEELFNRYYHFLLEYADRLTRDTQESEDLIQEVFVRVWENRERFDHSRSLFNYLKVSVRNGFLNQERSKDNRTAFKQELLQYLTHKYDTADQMLIEQELITRLENIAQSLPGKMGKVFMMTHFENCSNEVIADTLNVSDKTVKNLLSQAVVNMRLRLGLSVALTVLLS</sequence>
<evidence type="ECO:0000313" key="7">
    <source>
        <dbReference type="EMBL" id="MFD2742074.1"/>
    </source>
</evidence>
<keyword evidence="8" id="KW-1185">Reference proteome</keyword>
<dbReference type="Pfam" id="PF04542">
    <property type="entry name" value="Sigma70_r2"/>
    <property type="match status" value="1"/>
</dbReference>
<proteinExistence type="inferred from homology"/>
<dbReference type="Proteomes" id="UP001597418">
    <property type="component" value="Unassembled WGS sequence"/>
</dbReference>
<dbReference type="PANTHER" id="PTHR43133">
    <property type="entry name" value="RNA POLYMERASE ECF-TYPE SIGMA FACTO"/>
    <property type="match status" value="1"/>
</dbReference>
<dbReference type="InterPro" id="IPR014327">
    <property type="entry name" value="RNA_pol_sigma70_bacteroid"/>
</dbReference>
<evidence type="ECO:0000259" key="6">
    <source>
        <dbReference type="Pfam" id="PF08281"/>
    </source>
</evidence>
<dbReference type="PANTHER" id="PTHR43133:SF46">
    <property type="entry name" value="RNA POLYMERASE SIGMA-70 FACTOR ECF SUBFAMILY"/>
    <property type="match status" value="1"/>
</dbReference>
<comment type="caution">
    <text evidence="7">The sequence shown here is derived from an EMBL/GenBank/DDBJ whole genome shotgun (WGS) entry which is preliminary data.</text>
</comment>
<dbReference type="InterPro" id="IPR014284">
    <property type="entry name" value="RNA_pol_sigma-70_dom"/>
</dbReference>